<name>A0ABQ3IPI8_9GAMM</name>
<evidence type="ECO:0000313" key="3">
    <source>
        <dbReference type="Proteomes" id="UP000626370"/>
    </source>
</evidence>
<accession>A0ABQ3IPI8</accession>
<evidence type="ECO:0000256" key="1">
    <source>
        <dbReference type="SAM" id="MobiDB-lite"/>
    </source>
</evidence>
<evidence type="ECO:0000313" key="2">
    <source>
        <dbReference type="EMBL" id="GHE87529.1"/>
    </source>
</evidence>
<sequence>MYHNRRTIFKDNKTQDNNSPFDESGKLKKGFRYIGDGKVTDSEKNEYLISDYK</sequence>
<dbReference type="RefSeq" id="WP_189377762.1">
    <property type="nucleotide sequence ID" value="NZ_BNAH01000005.1"/>
</dbReference>
<reference evidence="3" key="1">
    <citation type="journal article" date="2019" name="Int. J. Syst. Evol. Microbiol.">
        <title>The Global Catalogue of Microorganisms (GCM) 10K type strain sequencing project: providing services to taxonomists for standard genome sequencing and annotation.</title>
        <authorList>
            <consortium name="The Broad Institute Genomics Platform"/>
            <consortium name="The Broad Institute Genome Sequencing Center for Infectious Disease"/>
            <person name="Wu L."/>
            <person name="Ma J."/>
        </authorList>
    </citation>
    <scope>NUCLEOTIDE SEQUENCE [LARGE SCALE GENOMIC DNA]</scope>
    <source>
        <strain evidence="3">CGMCC 1.15922</strain>
    </source>
</reference>
<keyword evidence="3" id="KW-1185">Reference proteome</keyword>
<dbReference type="Proteomes" id="UP000626370">
    <property type="component" value="Unassembled WGS sequence"/>
</dbReference>
<feature type="region of interest" description="Disordered" evidence="1">
    <location>
        <begin position="1"/>
        <end position="23"/>
    </location>
</feature>
<proteinExistence type="predicted"/>
<organism evidence="2 3">
    <name type="scientific">Thalassotalea profundi</name>
    <dbReference type="NCBI Taxonomy" id="2036687"/>
    <lineage>
        <taxon>Bacteria</taxon>
        <taxon>Pseudomonadati</taxon>
        <taxon>Pseudomonadota</taxon>
        <taxon>Gammaproteobacteria</taxon>
        <taxon>Alteromonadales</taxon>
        <taxon>Colwelliaceae</taxon>
        <taxon>Thalassotalea</taxon>
    </lineage>
</organism>
<comment type="caution">
    <text evidence="2">The sequence shown here is derived from an EMBL/GenBank/DDBJ whole genome shotgun (WGS) entry which is preliminary data.</text>
</comment>
<protein>
    <submittedName>
        <fullName evidence="2">Uncharacterized protein</fullName>
    </submittedName>
</protein>
<gene>
    <name evidence="2" type="ORF">GCM10011501_16270</name>
</gene>
<dbReference type="EMBL" id="BNAH01000005">
    <property type="protein sequence ID" value="GHE87529.1"/>
    <property type="molecule type" value="Genomic_DNA"/>
</dbReference>